<evidence type="ECO:0000256" key="3">
    <source>
        <dbReference type="ARBA" id="ARBA00022962"/>
    </source>
</evidence>
<comment type="subunit">
    <text evidence="5">Composed of two chains; the small (or glutamine) chain promotes the hydrolysis of glutamine to ammonia, which is used by the large (or ammonia) chain to synthesize carbamoyl phosphate. Tetramer of heterodimers (alpha,beta)4.</text>
</comment>
<dbReference type="GO" id="GO:0006207">
    <property type="term" value="P:'de novo' pyrimidine nucleobase biosynthetic process"/>
    <property type="evidence" value="ECO:0007669"/>
    <property type="project" value="InterPro"/>
</dbReference>
<dbReference type="SUPFAM" id="SSF52021">
    <property type="entry name" value="Carbamoyl phosphate synthetase, small subunit N-terminal domain"/>
    <property type="match status" value="1"/>
</dbReference>
<keyword evidence="3 5" id="KW-0315">Glutamine amidotransferase</keyword>
<dbReference type="UniPathway" id="UPA00068">
    <property type="reaction ID" value="UER00171"/>
</dbReference>
<comment type="pathway">
    <text evidence="1 5">Amino-acid biosynthesis; L-arginine biosynthesis; carbamoyl phosphate from bicarbonate: step 1/1.</text>
</comment>
<feature type="binding site" evidence="5">
    <location>
        <position position="245"/>
    </location>
    <ligand>
        <name>L-glutamine</name>
        <dbReference type="ChEBI" id="CHEBI:58359"/>
    </ligand>
</feature>
<dbReference type="Gene3D" id="3.40.50.880">
    <property type="match status" value="1"/>
</dbReference>
<dbReference type="RefSeq" id="WP_071062187.1">
    <property type="nucleotide sequence ID" value="NZ_MKIE01000003.1"/>
</dbReference>
<dbReference type="PANTHER" id="PTHR43418:SF7">
    <property type="entry name" value="CARBAMOYL-PHOSPHATE SYNTHASE SMALL CHAIN"/>
    <property type="match status" value="1"/>
</dbReference>
<keyword evidence="5" id="KW-0055">Arginine biosynthesis</keyword>
<comment type="caution">
    <text evidence="7">The sequence shown here is derived from an EMBL/GenBank/DDBJ whole genome shotgun (WGS) entry which is preliminary data.</text>
</comment>
<proteinExistence type="inferred from homology"/>
<dbReference type="InterPro" id="IPR017926">
    <property type="entry name" value="GATASE"/>
</dbReference>
<sequence length="354" mass="38637">MNGIIYLEDGTVYFGKGFGACGTTVGELVFNTAMIGYQEVLEDPSNAGLIVNMTYPWIGNYGIREGKDSKVHTKGLIAKYVNGNPSNHKSIKNLEEYMVEKGIVGVSGVDTRAITKKIRRSGTLKCVITNEEHSVAELEKRVKEAEFKTDFVSECSVEAVEKIAGSELNLGILDLGDKDNIVKALGQKGYGVTVFPYNSSIETIKAENIDGMIISGGPGSAESISEISGTVKEIAQSYPTFGIALGHQLLAKSFGAQVDKMSYGHRGGNHAVYDFGRERAYIVPQNHGYVVNKESLANTELEITHENLNDNTVEGLKHSSLKIQSIQFELEMESDLENTSYLLNDFIDTVKEGK</sequence>
<gene>
    <name evidence="5 7" type="primary">carA</name>
    <name evidence="7" type="ORF">EUAN_09370</name>
</gene>
<dbReference type="NCBIfam" id="NF009475">
    <property type="entry name" value="PRK12838.1"/>
    <property type="match status" value="1"/>
</dbReference>
<evidence type="ECO:0000256" key="4">
    <source>
        <dbReference type="ARBA" id="ARBA00048816"/>
    </source>
</evidence>
<dbReference type="STRING" id="39480.EUAN_09370"/>
<keyword evidence="5" id="KW-0028">Amino-acid biosynthesis</keyword>
<feature type="active site" evidence="5">
    <location>
        <position position="331"/>
    </location>
</feature>
<feature type="binding site" evidence="5">
    <location>
        <position position="217"/>
    </location>
    <ligand>
        <name>L-glutamine</name>
        <dbReference type="ChEBI" id="CHEBI:58359"/>
    </ligand>
</feature>
<dbReference type="InterPro" id="IPR036480">
    <property type="entry name" value="CarbP_synth_ssu_N_sf"/>
</dbReference>
<keyword evidence="5" id="KW-0547">Nucleotide-binding</keyword>
<dbReference type="GO" id="GO:0006541">
    <property type="term" value="P:glutamine metabolic process"/>
    <property type="evidence" value="ECO:0007669"/>
    <property type="project" value="InterPro"/>
</dbReference>
<dbReference type="PRINTS" id="PR00099">
    <property type="entry name" value="CPSGATASE"/>
</dbReference>
<dbReference type="Pfam" id="PF00117">
    <property type="entry name" value="GATase"/>
    <property type="match status" value="1"/>
</dbReference>
<comment type="caution">
    <text evidence="5">Lacks conserved residue(s) required for the propagation of feature annotation.</text>
</comment>
<feature type="binding site" evidence="5">
    <location>
        <position position="45"/>
    </location>
    <ligand>
        <name>L-glutamine</name>
        <dbReference type="ChEBI" id="CHEBI:58359"/>
    </ligand>
</feature>
<evidence type="ECO:0000259" key="6">
    <source>
        <dbReference type="SMART" id="SM01097"/>
    </source>
</evidence>
<evidence type="ECO:0000256" key="5">
    <source>
        <dbReference type="HAMAP-Rule" id="MF_01209"/>
    </source>
</evidence>
<protein>
    <recommendedName>
        <fullName evidence="5">Carbamoyl phosphate synthase small chain</fullName>
        <ecNumber evidence="5">6.3.5.5</ecNumber>
    </recommendedName>
    <alternativeName>
        <fullName evidence="5">Carbamoyl phosphate synthetase glutamine chain</fullName>
    </alternativeName>
</protein>
<dbReference type="GO" id="GO:0004088">
    <property type="term" value="F:carbamoyl-phosphate synthase (glutamine-hydrolyzing) activity"/>
    <property type="evidence" value="ECO:0007669"/>
    <property type="project" value="UniProtKB-UniRule"/>
</dbReference>
<dbReference type="GO" id="GO:0004359">
    <property type="term" value="F:glutaminase activity"/>
    <property type="evidence" value="ECO:0007669"/>
    <property type="project" value="RHEA"/>
</dbReference>
<comment type="function">
    <text evidence="5">Small subunit of the glutamine-dependent carbamoyl phosphate synthetase (CPSase). CPSase catalyzes the formation of carbamoyl phosphate from the ammonia moiety of glutamine, carbonate, and phosphate donated by ATP, constituting the first step of 2 biosynthetic pathways, one leading to arginine and/or urea and the other to pyrimidine nucleotides. The small subunit (glutamine amidotransferase) binds and cleaves glutamine to supply the large subunit with the substrate ammonia.</text>
</comment>
<comment type="similarity">
    <text evidence="2 5">Belongs to the CarA family.</text>
</comment>
<dbReference type="GO" id="GO:0044205">
    <property type="term" value="P:'de novo' UMP biosynthetic process"/>
    <property type="evidence" value="ECO:0007669"/>
    <property type="project" value="UniProtKB-UniRule"/>
</dbReference>
<dbReference type="NCBIfam" id="TIGR01368">
    <property type="entry name" value="CPSaseIIsmall"/>
    <property type="match status" value="1"/>
</dbReference>
<dbReference type="Pfam" id="PF00988">
    <property type="entry name" value="CPSase_sm_chain"/>
    <property type="match status" value="1"/>
</dbReference>
<feature type="binding site" evidence="5">
    <location>
        <position position="288"/>
    </location>
    <ligand>
        <name>L-glutamine</name>
        <dbReference type="ChEBI" id="CHEBI:58359"/>
    </ligand>
</feature>
<evidence type="ECO:0000256" key="2">
    <source>
        <dbReference type="ARBA" id="ARBA00007800"/>
    </source>
</evidence>
<comment type="catalytic activity">
    <reaction evidence="5">
        <text>L-glutamine + H2O = L-glutamate + NH4(+)</text>
        <dbReference type="Rhea" id="RHEA:15889"/>
        <dbReference type="ChEBI" id="CHEBI:15377"/>
        <dbReference type="ChEBI" id="CHEBI:28938"/>
        <dbReference type="ChEBI" id="CHEBI:29985"/>
        <dbReference type="ChEBI" id="CHEBI:58359"/>
    </reaction>
</comment>
<feature type="binding site" evidence="5">
    <location>
        <position position="286"/>
    </location>
    <ligand>
        <name>L-glutamine</name>
        <dbReference type="ChEBI" id="CHEBI:58359"/>
    </ligand>
</feature>
<dbReference type="OrthoDB" id="9804328at2"/>
<accession>A0A1S1V789</accession>
<dbReference type="EMBL" id="MKIE01000003">
    <property type="protein sequence ID" value="OHW62374.1"/>
    <property type="molecule type" value="Genomic_DNA"/>
</dbReference>
<evidence type="ECO:0000256" key="1">
    <source>
        <dbReference type="ARBA" id="ARBA00005077"/>
    </source>
</evidence>
<dbReference type="Proteomes" id="UP000180254">
    <property type="component" value="Unassembled WGS sequence"/>
</dbReference>
<dbReference type="Gene3D" id="3.50.30.20">
    <property type="entry name" value="Carbamoyl-phosphate synthase small subunit, N-terminal domain"/>
    <property type="match status" value="1"/>
</dbReference>
<dbReference type="AlphaFoldDB" id="A0A1S1V789"/>
<dbReference type="InterPro" id="IPR006274">
    <property type="entry name" value="CarbamoylP_synth_ssu"/>
</dbReference>
<feature type="binding site" evidence="5">
    <location>
        <position position="289"/>
    </location>
    <ligand>
        <name>L-glutamine</name>
        <dbReference type="ChEBI" id="CHEBI:58359"/>
    </ligand>
</feature>
<keyword evidence="8" id="KW-1185">Reference proteome</keyword>
<feature type="domain" description="Carbamoyl-phosphate synthase small subunit N-terminal" evidence="6">
    <location>
        <begin position="1"/>
        <end position="129"/>
    </location>
</feature>
<dbReference type="HAMAP" id="MF_01209">
    <property type="entry name" value="CPSase_S_chain"/>
    <property type="match status" value="1"/>
</dbReference>
<feature type="binding site" evidence="5">
    <location>
        <position position="219"/>
    </location>
    <ligand>
        <name>L-glutamine</name>
        <dbReference type="ChEBI" id="CHEBI:58359"/>
    </ligand>
</feature>
<comment type="catalytic activity">
    <reaction evidence="4 5">
        <text>hydrogencarbonate + L-glutamine + 2 ATP + H2O = carbamoyl phosphate + L-glutamate + 2 ADP + phosphate + 2 H(+)</text>
        <dbReference type="Rhea" id="RHEA:18633"/>
        <dbReference type="ChEBI" id="CHEBI:15377"/>
        <dbReference type="ChEBI" id="CHEBI:15378"/>
        <dbReference type="ChEBI" id="CHEBI:17544"/>
        <dbReference type="ChEBI" id="CHEBI:29985"/>
        <dbReference type="ChEBI" id="CHEBI:30616"/>
        <dbReference type="ChEBI" id="CHEBI:43474"/>
        <dbReference type="ChEBI" id="CHEBI:58228"/>
        <dbReference type="ChEBI" id="CHEBI:58359"/>
        <dbReference type="ChEBI" id="CHEBI:456216"/>
        <dbReference type="EC" id="6.3.5.5"/>
    </reaction>
</comment>
<keyword evidence="5 7" id="KW-0436">Ligase</keyword>
<dbReference type="InterPro" id="IPR029062">
    <property type="entry name" value="Class_I_gatase-like"/>
</dbReference>
<dbReference type="SUPFAM" id="SSF52317">
    <property type="entry name" value="Class I glutamine amidotransferase-like"/>
    <property type="match status" value="1"/>
</dbReference>
<dbReference type="InterPro" id="IPR050472">
    <property type="entry name" value="Anth_synth/Amidotransfase"/>
</dbReference>
<feature type="region of interest" description="CPSase" evidence="5">
    <location>
        <begin position="1"/>
        <end position="168"/>
    </location>
</feature>
<feature type="binding site" evidence="5">
    <location>
        <position position="248"/>
    </location>
    <ligand>
        <name>L-glutamine</name>
        <dbReference type="ChEBI" id="CHEBI:58359"/>
    </ligand>
</feature>
<dbReference type="GO" id="GO:0005524">
    <property type="term" value="F:ATP binding"/>
    <property type="evidence" value="ECO:0007669"/>
    <property type="project" value="UniProtKB-UniRule"/>
</dbReference>
<keyword evidence="5" id="KW-0665">Pyrimidine biosynthesis</keyword>
<reference evidence="7 8" key="1">
    <citation type="submission" date="2016-09" db="EMBL/GenBank/DDBJ databases">
        <title>Genome sequence of Eubacterium angustum.</title>
        <authorList>
            <person name="Poehlein A."/>
            <person name="Daniel R."/>
        </authorList>
    </citation>
    <scope>NUCLEOTIDE SEQUENCE [LARGE SCALE GENOMIC DNA]</scope>
    <source>
        <strain evidence="7 8">DSM 1989</strain>
    </source>
</reference>
<evidence type="ECO:0000313" key="8">
    <source>
        <dbReference type="Proteomes" id="UP000180254"/>
    </source>
</evidence>
<keyword evidence="5" id="KW-0067">ATP-binding</keyword>
<comment type="pathway">
    <text evidence="5">Pyrimidine metabolism; UMP biosynthesis via de novo pathway; (S)-dihydroorotate from bicarbonate: step 1/3.</text>
</comment>
<dbReference type="InterPro" id="IPR002474">
    <property type="entry name" value="CarbamoylP_synth_ssu_N"/>
</dbReference>
<dbReference type="GO" id="GO:0006526">
    <property type="term" value="P:L-arginine biosynthetic process"/>
    <property type="evidence" value="ECO:0007669"/>
    <property type="project" value="UniProtKB-UniRule"/>
</dbReference>
<dbReference type="SMART" id="SM01097">
    <property type="entry name" value="CPSase_sm_chain"/>
    <property type="match status" value="1"/>
</dbReference>
<dbReference type="EC" id="6.3.5.5" evidence="5"/>
<name>A0A1S1V789_9FIRM</name>
<dbReference type="PROSITE" id="PS51273">
    <property type="entry name" value="GATASE_TYPE_1"/>
    <property type="match status" value="1"/>
</dbReference>
<dbReference type="PANTHER" id="PTHR43418">
    <property type="entry name" value="MULTIFUNCTIONAL TRYPTOPHAN BIOSYNTHESIS PROTEIN-RELATED"/>
    <property type="match status" value="1"/>
</dbReference>
<evidence type="ECO:0000313" key="7">
    <source>
        <dbReference type="EMBL" id="OHW62374.1"/>
    </source>
</evidence>
<organism evidence="7 8">
    <name type="scientific">Andreesenia angusta</name>
    <dbReference type="NCBI Taxonomy" id="39480"/>
    <lineage>
        <taxon>Bacteria</taxon>
        <taxon>Bacillati</taxon>
        <taxon>Bacillota</taxon>
        <taxon>Tissierellia</taxon>
        <taxon>Tissierellales</taxon>
        <taxon>Gottschalkiaceae</taxon>
        <taxon>Andreesenia</taxon>
    </lineage>
</organism>
<dbReference type="UniPathway" id="UPA00070">
    <property type="reaction ID" value="UER00115"/>
</dbReference>